<comment type="subcellular location">
    <subcellularLocation>
        <location evidence="5">Cytoplasm</location>
    </subcellularLocation>
</comment>
<dbReference type="SMART" id="SM01086">
    <property type="entry name" value="ClpB_D2-small"/>
    <property type="match status" value="1"/>
</dbReference>
<keyword evidence="5" id="KW-0963">Cytoplasm</keyword>
<dbReference type="Proteomes" id="UP001232343">
    <property type="component" value="Unassembled WGS sequence"/>
</dbReference>
<dbReference type="PANTHER" id="PTHR48102:SF3">
    <property type="entry name" value="ATP-DEPENDENT PROTEASE ATPASE SUBUNIT HSLU"/>
    <property type="match status" value="1"/>
</dbReference>
<evidence type="ECO:0000313" key="9">
    <source>
        <dbReference type="Proteomes" id="UP001232343"/>
    </source>
</evidence>
<dbReference type="InterPro" id="IPR019489">
    <property type="entry name" value="Clp_ATPase_C"/>
</dbReference>
<comment type="similarity">
    <text evidence="1 5">Belongs to the ClpX chaperone family. HslU subfamily.</text>
</comment>
<keyword evidence="8" id="KW-0645">Protease</keyword>
<protein>
    <recommendedName>
        <fullName evidence="5">ATP-dependent protease ATPase subunit HslU</fullName>
    </recommendedName>
    <alternativeName>
        <fullName evidence="5">Unfoldase HslU</fullName>
    </alternativeName>
</protein>
<evidence type="ECO:0000256" key="1">
    <source>
        <dbReference type="ARBA" id="ARBA00009771"/>
    </source>
</evidence>
<dbReference type="NCBIfam" id="TIGR00390">
    <property type="entry name" value="hslU"/>
    <property type="match status" value="1"/>
</dbReference>
<sequence length="471" mass="52839">MAADKKGFNMTPREIVEKLDQFIVGQREAKRAVAVALRNRYRRGLLSPELRDEIIPKNILMIGPTGVGKTEIARRMAKLVGAPFIKVEATKFTEVGYVGRDVESMVRDLMETSIRIVKEEKMDEVKSQAEKQANQRLVELLVPAKKKTEGFKNPFEMIFGGGQQDSDEDIEKQEEMSIREKRKIIAEKLANGELENENVQVEVEEQQPSMFDMLQGSGMEQMGMNMQDALSNLIPKKKKKRNLSVKDARIVLTNDEAQKLIDMDEVSQTAISRAEQTGIIFIDEIDKIASKGNSGSNVDVSREGVQRDILPIVEGSTVVTKYGPVKTDFILFIGAGAFHISKPSDLIPELQGRFPIRVELGKLSVDDFVSILTEPDNALIKQYIALLETEGIQIEFSDDAIYRLAEIAFNVNQETDNIGARRLHTIMEKLLEDLSFEAPEVGMGTIKITKQYVDDKLAAISKDKDLSQFIL</sequence>
<dbReference type="Pfam" id="PF07724">
    <property type="entry name" value="AAA_2"/>
    <property type="match status" value="1"/>
</dbReference>
<feature type="binding site" evidence="5">
    <location>
        <position position="24"/>
    </location>
    <ligand>
        <name>ATP</name>
        <dbReference type="ChEBI" id="CHEBI:30616"/>
    </ligand>
</feature>
<dbReference type="NCBIfam" id="NF003544">
    <property type="entry name" value="PRK05201.1"/>
    <property type="match status" value="1"/>
</dbReference>
<dbReference type="InterPro" id="IPR003959">
    <property type="entry name" value="ATPase_AAA_core"/>
</dbReference>
<keyword evidence="4 5" id="KW-0143">Chaperone</keyword>
<evidence type="ECO:0000256" key="5">
    <source>
        <dbReference type="HAMAP-Rule" id="MF_00249"/>
    </source>
</evidence>
<dbReference type="SMART" id="SM00382">
    <property type="entry name" value="AAA"/>
    <property type="match status" value="1"/>
</dbReference>
<dbReference type="HAMAP" id="MF_00249">
    <property type="entry name" value="HslU"/>
    <property type="match status" value="1"/>
</dbReference>
<dbReference type="CDD" id="cd19498">
    <property type="entry name" value="RecA-like_HslU"/>
    <property type="match status" value="1"/>
</dbReference>
<dbReference type="Gene3D" id="1.10.8.60">
    <property type="match status" value="1"/>
</dbReference>
<feature type="binding site" evidence="5">
    <location>
        <position position="283"/>
    </location>
    <ligand>
        <name>ATP</name>
        <dbReference type="ChEBI" id="CHEBI:30616"/>
    </ligand>
</feature>
<feature type="domain" description="AAA+ ATPase" evidence="6">
    <location>
        <begin position="55"/>
        <end position="360"/>
    </location>
</feature>
<dbReference type="InterPro" id="IPR004491">
    <property type="entry name" value="HslU"/>
</dbReference>
<feature type="binding site" evidence="5">
    <location>
        <position position="349"/>
    </location>
    <ligand>
        <name>ATP</name>
        <dbReference type="ChEBI" id="CHEBI:30616"/>
    </ligand>
</feature>
<dbReference type="EMBL" id="JAUSUO010000001">
    <property type="protein sequence ID" value="MDQ0341625.1"/>
    <property type="molecule type" value="Genomic_DNA"/>
</dbReference>
<dbReference type="PANTHER" id="PTHR48102">
    <property type="entry name" value="ATP-DEPENDENT CLP PROTEASE ATP-BINDING SUBUNIT CLPX-LIKE, MITOCHONDRIAL-RELATED"/>
    <property type="match status" value="1"/>
</dbReference>
<dbReference type="GO" id="GO:0008233">
    <property type="term" value="F:peptidase activity"/>
    <property type="evidence" value="ECO:0007669"/>
    <property type="project" value="UniProtKB-KW"/>
</dbReference>
<dbReference type="InterPro" id="IPR003593">
    <property type="entry name" value="AAA+_ATPase"/>
</dbReference>
<evidence type="ECO:0000259" key="7">
    <source>
        <dbReference type="SMART" id="SM01086"/>
    </source>
</evidence>
<dbReference type="Pfam" id="PF00004">
    <property type="entry name" value="AAA"/>
    <property type="match status" value="1"/>
</dbReference>
<reference evidence="8 9" key="1">
    <citation type="submission" date="2023-07" db="EMBL/GenBank/DDBJ databases">
        <title>Genomic Encyclopedia of Type Strains, Phase IV (KMG-IV): sequencing the most valuable type-strain genomes for metagenomic binning, comparative biology and taxonomic classification.</title>
        <authorList>
            <person name="Goeker M."/>
        </authorList>
    </citation>
    <scope>NUCLEOTIDE SEQUENCE [LARGE SCALE GENOMIC DNA]</scope>
    <source>
        <strain evidence="8 9">DSM 27848</strain>
    </source>
</reference>
<proteinExistence type="inferred from homology"/>
<keyword evidence="3 5" id="KW-0067">ATP-binding</keyword>
<feature type="binding site" evidence="5">
    <location>
        <position position="421"/>
    </location>
    <ligand>
        <name>ATP</name>
        <dbReference type="ChEBI" id="CHEBI:30616"/>
    </ligand>
</feature>
<gene>
    <name evidence="5" type="primary">hslU</name>
    <name evidence="8" type="ORF">J2S14_000418</name>
</gene>
<dbReference type="GO" id="GO:0006508">
    <property type="term" value="P:proteolysis"/>
    <property type="evidence" value="ECO:0007669"/>
    <property type="project" value="UniProtKB-KW"/>
</dbReference>
<dbReference type="Gene3D" id="3.40.50.300">
    <property type="entry name" value="P-loop containing nucleotide triphosphate hydrolases"/>
    <property type="match status" value="2"/>
</dbReference>
<comment type="caution">
    <text evidence="8">The sequence shown here is derived from an EMBL/GenBank/DDBJ whole genome shotgun (WGS) entry which is preliminary data.</text>
</comment>
<accession>A0ABU0CZR6</accession>
<keyword evidence="2 5" id="KW-0547">Nucleotide-binding</keyword>
<evidence type="ECO:0000256" key="3">
    <source>
        <dbReference type="ARBA" id="ARBA00022840"/>
    </source>
</evidence>
<dbReference type="SUPFAM" id="SSF52540">
    <property type="entry name" value="P-loop containing nucleoside triphosphate hydrolases"/>
    <property type="match status" value="1"/>
</dbReference>
<evidence type="ECO:0000256" key="4">
    <source>
        <dbReference type="ARBA" id="ARBA00023186"/>
    </source>
</evidence>
<dbReference type="GO" id="GO:0005524">
    <property type="term" value="F:ATP binding"/>
    <property type="evidence" value="ECO:0007669"/>
    <property type="project" value="UniProtKB-KW"/>
</dbReference>
<evidence type="ECO:0000256" key="2">
    <source>
        <dbReference type="ARBA" id="ARBA00022741"/>
    </source>
</evidence>
<feature type="binding site" evidence="5">
    <location>
        <begin position="66"/>
        <end position="71"/>
    </location>
    <ligand>
        <name>ATP</name>
        <dbReference type="ChEBI" id="CHEBI:30616"/>
    </ligand>
</feature>
<comment type="subunit">
    <text evidence="5">A double ring-shaped homohexamer of HslV is capped on each side by a ring-shaped HslU homohexamer. The assembly of the HslU/HslV complex is dependent on binding of ATP.</text>
</comment>
<evidence type="ECO:0000313" key="8">
    <source>
        <dbReference type="EMBL" id="MDQ0341625.1"/>
    </source>
</evidence>
<name>A0ABU0CZR6_9BACI</name>
<keyword evidence="8" id="KW-0378">Hydrolase</keyword>
<feature type="domain" description="Clp ATPase C-terminal" evidence="7">
    <location>
        <begin position="363"/>
        <end position="459"/>
    </location>
</feature>
<organism evidence="8 9">
    <name type="scientific">Lederbergia wuyishanensis</name>
    <dbReference type="NCBI Taxonomy" id="1347903"/>
    <lineage>
        <taxon>Bacteria</taxon>
        <taxon>Bacillati</taxon>
        <taxon>Bacillota</taxon>
        <taxon>Bacilli</taxon>
        <taxon>Bacillales</taxon>
        <taxon>Bacillaceae</taxon>
        <taxon>Lederbergia</taxon>
    </lineage>
</organism>
<evidence type="ECO:0000259" key="6">
    <source>
        <dbReference type="SMART" id="SM00382"/>
    </source>
</evidence>
<keyword evidence="9" id="KW-1185">Reference proteome</keyword>
<dbReference type="InterPro" id="IPR050052">
    <property type="entry name" value="ATP-dep_Clp_protease_ClpX"/>
</dbReference>
<dbReference type="InterPro" id="IPR027417">
    <property type="entry name" value="P-loop_NTPase"/>
</dbReference>
<comment type="function">
    <text evidence="5">ATPase subunit of a proteasome-like degradation complex; this subunit has chaperone activity. The binding of ATP and its subsequent hydrolysis by HslU are essential for unfolding of protein substrates subsequently hydrolyzed by HslV. HslU recognizes the N-terminal part of its protein substrates and unfolds these before they are guided to HslV for hydrolysis.</text>
</comment>